<evidence type="ECO:0000313" key="2">
    <source>
        <dbReference type="EMBL" id="OJJ82437.1"/>
    </source>
</evidence>
<feature type="transmembrane region" description="Helical" evidence="1">
    <location>
        <begin position="28"/>
        <end position="52"/>
    </location>
</feature>
<dbReference type="Proteomes" id="UP000184300">
    <property type="component" value="Unassembled WGS sequence"/>
</dbReference>
<proteinExistence type="predicted"/>
<organism evidence="2 3">
    <name type="scientific">Aspergillus glaucus CBS 516.65</name>
    <dbReference type="NCBI Taxonomy" id="1160497"/>
    <lineage>
        <taxon>Eukaryota</taxon>
        <taxon>Fungi</taxon>
        <taxon>Dikarya</taxon>
        <taxon>Ascomycota</taxon>
        <taxon>Pezizomycotina</taxon>
        <taxon>Eurotiomycetes</taxon>
        <taxon>Eurotiomycetidae</taxon>
        <taxon>Eurotiales</taxon>
        <taxon>Aspergillaceae</taxon>
        <taxon>Aspergillus</taxon>
        <taxon>Aspergillus subgen. Aspergillus</taxon>
    </lineage>
</organism>
<accession>A0A1L9VET2</accession>
<keyword evidence="1" id="KW-0812">Transmembrane</keyword>
<dbReference type="VEuPathDB" id="FungiDB:ASPGLDRAFT_542432"/>
<evidence type="ECO:0008006" key="4">
    <source>
        <dbReference type="Google" id="ProtNLM"/>
    </source>
</evidence>
<keyword evidence="1" id="KW-1133">Transmembrane helix</keyword>
<evidence type="ECO:0000256" key="1">
    <source>
        <dbReference type="SAM" id="Phobius"/>
    </source>
</evidence>
<keyword evidence="1" id="KW-0472">Membrane</keyword>
<name>A0A1L9VET2_ASPGL</name>
<evidence type="ECO:0000313" key="3">
    <source>
        <dbReference type="Proteomes" id="UP000184300"/>
    </source>
</evidence>
<sequence length="115" mass="13186">MNCVFLNKGLDILPHPSLFPSPFPVSDLLLSCIFLFCLPRIFFFSILFFFAAPPRPSPLRIFSSLFSLFSQSFLFLLKLQSESVWQLFYCVVIRDRLSAIAQFHSPARTSNSNLT</sequence>
<gene>
    <name evidence="2" type="ORF">ASPGLDRAFT_542432</name>
</gene>
<dbReference type="GeneID" id="34464331"/>
<dbReference type="EMBL" id="KV878902">
    <property type="protein sequence ID" value="OJJ82437.1"/>
    <property type="molecule type" value="Genomic_DNA"/>
</dbReference>
<dbReference type="AlphaFoldDB" id="A0A1L9VET2"/>
<dbReference type="RefSeq" id="XP_022399135.1">
    <property type="nucleotide sequence ID" value="XM_022548070.1"/>
</dbReference>
<protein>
    <recommendedName>
        <fullName evidence="4">Transmembrane protein</fullName>
    </recommendedName>
</protein>
<keyword evidence="3" id="KW-1185">Reference proteome</keyword>
<reference evidence="3" key="1">
    <citation type="journal article" date="2017" name="Genome Biol.">
        <title>Comparative genomics reveals high biological diversity and specific adaptations in the industrially and medically important fungal genus Aspergillus.</title>
        <authorList>
            <person name="de Vries R.P."/>
            <person name="Riley R."/>
            <person name="Wiebenga A."/>
            <person name="Aguilar-Osorio G."/>
            <person name="Amillis S."/>
            <person name="Uchima C.A."/>
            <person name="Anderluh G."/>
            <person name="Asadollahi M."/>
            <person name="Askin M."/>
            <person name="Barry K."/>
            <person name="Battaglia E."/>
            <person name="Bayram O."/>
            <person name="Benocci T."/>
            <person name="Braus-Stromeyer S.A."/>
            <person name="Caldana C."/>
            <person name="Canovas D."/>
            <person name="Cerqueira G.C."/>
            <person name="Chen F."/>
            <person name="Chen W."/>
            <person name="Choi C."/>
            <person name="Clum A."/>
            <person name="Dos Santos R.A."/>
            <person name="Damasio A.R."/>
            <person name="Diallinas G."/>
            <person name="Emri T."/>
            <person name="Fekete E."/>
            <person name="Flipphi M."/>
            <person name="Freyberg S."/>
            <person name="Gallo A."/>
            <person name="Gournas C."/>
            <person name="Habgood R."/>
            <person name="Hainaut M."/>
            <person name="Harispe M.L."/>
            <person name="Henrissat B."/>
            <person name="Hilden K.S."/>
            <person name="Hope R."/>
            <person name="Hossain A."/>
            <person name="Karabika E."/>
            <person name="Karaffa L."/>
            <person name="Karanyi Z."/>
            <person name="Krasevec N."/>
            <person name="Kuo A."/>
            <person name="Kusch H."/>
            <person name="LaButti K."/>
            <person name="Lagendijk E.L."/>
            <person name="Lapidus A."/>
            <person name="Levasseur A."/>
            <person name="Lindquist E."/>
            <person name="Lipzen A."/>
            <person name="Logrieco A.F."/>
            <person name="MacCabe A."/>
            <person name="Maekelae M.R."/>
            <person name="Malavazi I."/>
            <person name="Melin P."/>
            <person name="Meyer V."/>
            <person name="Mielnichuk N."/>
            <person name="Miskei M."/>
            <person name="Molnar A.P."/>
            <person name="Mule G."/>
            <person name="Ngan C.Y."/>
            <person name="Orejas M."/>
            <person name="Orosz E."/>
            <person name="Ouedraogo J.P."/>
            <person name="Overkamp K.M."/>
            <person name="Park H.-S."/>
            <person name="Perrone G."/>
            <person name="Piumi F."/>
            <person name="Punt P.J."/>
            <person name="Ram A.F."/>
            <person name="Ramon A."/>
            <person name="Rauscher S."/>
            <person name="Record E."/>
            <person name="Riano-Pachon D.M."/>
            <person name="Robert V."/>
            <person name="Roehrig J."/>
            <person name="Ruller R."/>
            <person name="Salamov A."/>
            <person name="Salih N.S."/>
            <person name="Samson R.A."/>
            <person name="Sandor E."/>
            <person name="Sanguinetti M."/>
            <person name="Schuetze T."/>
            <person name="Sepcic K."/>
            <person name="Shelest E."/>
            <person name="Sherlock G."/>
            <person name="Sophianopoulou V."/>
            <person name="Squina F.M."/>
            <person name="Sun H."/>
            <person name="Susca A."/>
            <person name="Todd R.B."/>
            <person name="Tsang A."/>
            <person name="Unkles S.E."/>
            <person name="van de Wiele N."/>
            <person name="van Rossen-Uffink D."/>
            <person name="Oliveira J.V."/>
            <person name="Vesth T.C."/>
            <person name="Visser J."/>
            <person name="Yu J.-H."/>
            <person name="Zhou M."/>
            <person name="Andersen M.R."/>
            <person name="Archer D.B."/>
            <person name="Baker S.E."/>
            <person name="Benoit I."/>
            <person name="Brakhage A.A."/>
            <person name="Braus G.H."/>
            <person name="Fischer R."/>
            <person name="Frisvad J.C."/>
            <person name="Goldman G.H."/>
            <person name="Houbraken J."/>
            <person name="Oakley B."/>
            <person name="Pocsi I."/>
            <person name="Scazzocchio C."/>
            <person name="Seiboth B."/>
            <person name="vanKuyk P.A."/>
            <person name="Wortman J."/>
            <person name="Dyer P.S."/>
            <person name="Grigoriev I.V."/>
        </authorList>
    </citation>
    <scope>NUCLEOTIDE SEQUENCE [LARGE SCALE GENOMIC DNA]</scope>
    <source>
        <strain evidence="3">CBS 516.65</strain>
    </source>
</reference>